<organism evidence="9 11">
    <name type="scientific">Staphylococcus capitis</name>
    <dbReference type="NCBI Taxonomy" id="29388"/>
    <lineage>
        <taxon>Bacteria</taxon>
        <taxon>Bacillati</taxon>
        <taxon>Bacillota</taxon>
        <taxon>Bacilli</taxon>
        <taxon>Bacillales</taxon>
        <taxon>Staphylococcaceae</taxon>
        <taxon>Staphylococcus</taxon>
    </lineage>
</organism>
<accession>A0A7X9WBP0</accession>
<dbReference type="Gene3D" id="1.10.3210.10">
    <property type="entry name" value="Hypothetical protein af1432"/>
    <property type="match status" value="1"/>
</dbReference>
<dbReference type="InterPro" id="IPR022371">
    <property type="entry name" value="Exopolyphosphatase"/>
</dbReference>
<evidence type="ECO:0000256" key="2">
    <source>
        <dbReference type="ARBA" id="ARBA00012451"/>
    </source>
</evidence>
<dbReference type="InterPro" id="IPR043129">
    <property type="entry name" value="ATPase_NBD"/>
</dbReference>
<keyword evidence="10" id="KW-1185">Reference proteome</keyword>
<comment type="catalytic activity">
    <reaction evidence="5">
        <text>[phosphate](n) + H2O = [phosphate](n-1) + phosphate + H(+)</text>
        <dbReference type="Rhea" id="RHEA:21528"/>
        <dbReference type="Rhea" id="RHEA-COMP:9859"/>
        <dbReference type="Rhea" id="RHEA-COMP:14279"/>
        <dbReference type="ChEBI" id="CHEBI:15377"/>
        <dbReference type="ChEBI" id="CHEBI:15378"/>
        <dbReference type="ChEBI" id="CHEBI:16838"/>
        <dbReference type="ChEBI" id="CHEBI:43474"/>
        <dbReference type="EC" id="3.6.1.11"/>
    </reaction>
</comment>
<dbReference type="CDD" id="cd24052">
    <property type="entry name" value="ASKHA_NBD_HpPPX-GppA-like"/>
    <property type="match status" value="1"/>
</dbReference>
<dbReference type="EMBL" id="JABBMI010000069">
    <property type="protein sequence ID" value="NMK54771.1"/>
    <property type="molecule type" value="Genomic_DNA"/>
</dbReference>
<keyword evidence="4 9" id="KW-0378">Hydrolase</keyword>
<dbReference type="Pfam" id="PF02541">
    <property type="entry name" value="Ppx-GppA"/>
    <property type="match status" value="1"/>
</dbReference>
<dbReference type="RefSeq" id="WP_023351160.1">
    <property type="nucleotide sequence ID" value="NZ_CBCPJN010000002.1"/>
</dbReference>
<comment type="similarity">
    <text evidence="1">Belongs to the GppA/Ppx family.</text>
</comment>
<feature type="domain" description="Ppx/GppA phosphatase C-terminal" evidence="7">
    <location>
        <begin position="316"/>
        <end position="454"/>
    </location>
</feature>
<dbReference type="Gene3D" id="3.30.420.150">
    <property type="entry name" value="Exopolyphosphatase. Domain 2"/>
    <property type="match status" value="1"/>
</dbReference>
<evidence type="ECO:0000313" key="11">
    <source>
        <dbReference type="Proteomes" id="UP000550736"/>
    </source>
</evidence>
<dbReference type="EMBL" id="JABBLX010000023">
    <property type="protein sequence ID" value="NMK97895.1"/>
    <property type="molecule type" value="Genomic_DNA"/>
</dbReference>
<evidence type="ECO:0000256" key="4">
    <source>
        <dbReference type="ARBA" id="ARBA00022801"/>
    </source>
</evidence>
<protein>
    <recommendedName>
        <fullName evidence="3">Exopolyphosphatase</fullName>
        <ecNumber evidence="2">3.6.1.11</ecNumber>
    </recommendedName>
</protein>
<evidence type="ECO:0000256" key="3">
    <source>
        <dbReference type="ARBA" id="ARBA00020416"/>
    </source>
</evidence>
<dbReference type="Proteomes" id="UP000538955">
    <property type="component" value="Unassembled WGS sequence"/>
</dbReference>
<sequence>MEERIGLIDIGSNTIRLVIFGFTTETGLNEILNIKTPARLSQYLTEDTKMNDEGIEVLKEALRSFKKVADKFDVQELHPIATAAIRQSKNRDDIIKQIKKDLNIEIQIVPEEDEAFYGYYAISHTTDIENGISVDIGGGSTEVTLFKDKKLKEAHSFPFGVVTLKRQFFGDKDHNDKPAIKSMEKFLSEQFNQLDWLKDQEIALVGVGGSARNVARIHQSEHSYPIGGVHNYTMSLKDIDEVYDIIRKSSRDDLTNLDGLSRDRVDIILPAVSVFKTLFKKIDATQFTFSRNGIREGYVMNLIRQRHPNEFKKDNVRQDALRHLANEYNIEEDSANRRLKLAQSLLDQLLKHGNLKVSDQEKALFVEGAYIYYLGSFIDSDSSSPHTYYLIANSMINGFSHKDRVKLALLASFKNKSLLKFYVKETEWFSGKEVDTIQALGGIIKFVNALNISHTSFVEEVKLKEKKDDKYELYVYYKGEPIAEEYQANRQKKHIEKILKGKVSIVFTKS</sequence>
<proteinExistence type="inferred from homology"/>
<evidence type="ECO:0000256" key="1">
    <source>
        <dbReference type="ARBA" id="ARBA00007125"/>
    </source>
</evidence>
<feature type="domain" description="Ppx/GppA phosphatase N-terminal" evidence="6">
    <location>
        <begin position="28"/>
        <end position="302"/>
    </location>
</feature>
<reference evidence="10 11" key="1">
    <citation type="submission" date="2020-04" db="EMBL/GenBank/DDBJ databases">
        <title>The Epidemiology and Molecular Characteristics of Linezolid-Resistant Staphylococcus capitis in Huashan Hospital, Shanghai.</title>
        <authorList>
            <person name="Ding L."/>
            <person name="Li P."/>
            <person name="Yang Y."/>
            <person name="Lin D."/>
            <person name="Xu X."/>
        </authorList>
    </citation>
    <scope>NUCLEOTIDE SEQUENCE [LARGE SCALE GENOMIC DNA]</scope>
    <source>
        <strain evidence="9 11">12-86</strain>
        <strain evidence="8 10">17-84</strain>
    </source>
</reference>
<gene>
    <name evidence="9" type="primary">ppx</name>
    <name evidence="9" type="ORF">HHM13_07300</name>
    <name evidence="8" type="ORF">HHM24_08555</name>
</gene>
<evidence type="ECO:0000256" key="5">
    <source>
        <dbReference type="ARBA" id="ARBA00047607"/>
    </source>
</evidence>
<evidence type="ECO:0000313" key="10">
    <source>
        <dbReference type="Proteomes" id="UP000538955"/>
    </source>
</evidence>
<comment type="caution">
    <text evidence="9">The sequence shown here is derived from an EMBL/GenBank/DDBJ whole genome shotgun (WGS) entry which is preliminary data.</text>
</comment>
<dbReference type="PIRSF" id="PIRSF001267">
    <property type="entry name" value="Pyrophosphatase_GppA_Ppx"/>
    <property type="match status" value="1"/>
</dbReference>
<dbReference type="EC" id="3.6.1.11" evidence="2"/>
<name>A0A7X9WBP0_STACP</name>
<dbReference type="InterPro" id="IPR030673">
    <property type="entry name" value="PyroPPase_GppA_Ppx"/>
</dbReference>
<dbReference type="InterPro" id="IPR048950">
    <property type="entry name" value="Ppx_GppA_C"/>
</dbReference>
<evidence type="ECO:0000259" key="6">
    <source>
        <dbReference type="Pfam" id="PF02541"/>
    </source>
</evidence>
<dbReference type="GO" id="GO:0004309">
    <property type="term" value="F:exopolyphosphatase activity"/>
    <property type="evidence" value="ECO:0007669"/>
    <property type="project" value="UniProtKB-EC"/>
</dbReference>
<dbReference type="AlphaFoldDB" id="A0A7X9WBP0"/>
<dbReference type="InterPro" id="IPR003695">
    <property type="entry name" value="Ppx_GppA_N"/>
</dbReference>
<evidence type="ECO:0000259" key="7">
    <source>
        <dbReference type="Pfam" id="PF21447"/>
    </source>
</evidence>
<evidence type="ECO:0000313" key="8">
    <source>
        <dbReference type="EMBL" id="NMK54771.1"/>
    </source>
</evidence>
<evidence type="ECO:0000313" key="9">
    <source>
        <dbReference type="EMBL" id="NMK97895.1"/>
    </source>
</evidence>
<dbReference type="Proteomes" id="UP000550736">
    <property type="component" value="Unassembled WGS sequence"/>
</dbReference>
<dbReference type="GO" id="GO:0006793">
    <property type="term" value="P:phosphorus metabolic process"/>
    <property type="evidence" value="ECO:0007669"/>
    <property type="project" value="InterPro"/>
</dbReference>
<dbReference type="GO" id="GO:0006357">
    <property type="term" value="P:regulation of transcription by RNA polymerase II"/>
    <property type="evidence" value="ECO:0007669"/>
    <property type="project" value="TreeGrafter"/>
</dbReference>
<dbReference type="Gene3D" id="3.30.420.40">
    <property type="match status" value="1"/>
</dbReference>
<dbReference type="PANTHER" id="PTHR30005:SF0">
    <property type="entry name" value="RETROGRADE REGULATION PROTEIN 2"/>
    <property type="match status" value="1"/>
</dbReference>
<dbReference type="Pfam" id="PF21447">
    <property type="entry name" value="Ppx-GppA_III"/>
    <property type="match status" value="1"/>
</dbReference>
<dbReference type="PANTHER" id="PTHR30005">
    <property type="entry name" value="EXOPOLYPHOSPHATASE"/>
    <property type="match status" value="1"/>
</dbReference>
<dbReference type="NCBIfam" id="TIGR03706">
    <property type="entry name" value="exo_poly_only"/>
    <property type="match status" value="1"/>
</dbReference>
<dbReference type="InterPro" id="IPR050273">
    <property type="entry name" value="GppA/Ppx_hydrolase"/>
</dbReference>
<dbReference type="SUPFAM" id="SSF109604">
    <property type="entry name" value="HD-domain/PDEase-like"/>
    <property type="match status" value="1"/>
</dbReference>
<dbReference type="SUPFAM" id="SSF53067">
    <property type="entry name" value="Actin-like ATPase domain"/>
    <property type="match status" value="2"/>
</dbReference>